<dbReference type="AlphaFoldDB" id="A0AAW0DGM1"/>
<name>A0AAW0DGM1_9AGAR</name>
<dbReference type="InterPro" id="IPR015421">
    <property type="entry name" value="PyrdxlP-dep_Trfase_major"/>
</dbReference>
<dbReference type="Proteomes" id="UP001362999">
    <property type="component" value="Unassembled WGS sequence"/>
</dbReference>
<dbReference type="InterPro" id="IPR002129">
    <property type="entry name" value="PyrdxlP-dep_de-COase"/>
</dbReference>
<evidence type="ECO:0000256" key="6">
    <source>
        <dbReference type="RuleBase" id="RU000382"/>
    </source>
</evidence>
<protein>
    <submittedName>
        <fullName evidence="7">Pyridoxal phosphate-dependent transferase</fullName>
    </submittedName>
</protein>
<reference evidence="7 8" key="1">
    <citation type="journal article" date="2024" name="J Genomics">
        <title>Draft genome sequencing and assembly of Favolaschia claudopus CIRM-BRFM 2984 isolated from oak limbs.</title>
        <authorList>
            <person name="Navarro D."/>
            <person name="Drula E."/>
            <person name="Chaduli D."/>
            <person name="Cazenave R."/>
            <person name="Ahrendt S."/>
            <person name="Wang J."/>
            <person name="Lipzen A."/>
            <person name="Daum C."/>
            <person name="Barry K."/>
            <person name="Grigoriev I.V."/>
            <person name="Favel A."/>
            <person name="Rosso M.N."/>
            <person name="Martin F."/>
        </authorList>
    </citation>
    <scope>NUCLEOTIDE SEQUENCE [LARGE SCALE GENOMIC DNA]</scope>
    <source>
        <strain evidence="7 8">CIRM-BRFM 2984</strain>
    </source>
</reference>
<dbReference type="GO" id="GO:0016740">
    <property type="term" value="F:transferase activity"/>
    <property type="evidence" value="ECO:0007669"/>
    <property type="project" value="UniProtKB-KW"/>
</dbReference>
<dbReference type="PANTHER" id="PTHR11999:SF165">
    <property type="entry name" value="DECARBOXYLASE, PUTATIVE (AFU_ORTHOLOGUE AFUA_2G04980)-RELATED"/>
    <property type="match status" value="1"/>
</dbReference>
<organism evidence="7 8">
    <name type="scientific">Favolaschia claudopus</name>
    <dbReference type="NCBI Taxonomy" id="2862362"/>
    <lineage>
        <taxon>Eukaryota</taxon>
        <taxon>Fungi</taxon>
        <taxon>Dikarya</taxon>
        <taxon>Basidiomycota</taxon>
        <taxon>Agaricomycotina</taxon>
        <taxon>Agaricomycetes</taxon>
        <taxon>Agaricomycetidae</taxon>
        <taxon>Agaricales</taxon>
        <taxon>Marasmiineae</taxon>
        <taxon>Mycenaceae</taxon>
        <taxon>Favolaschia</taxon>
    </lineage>
</organism>
<dbReference type="PANTHER" id="PTHR11999">
    <property type="entry name" value="GROUP II PYRIDOXAL-5-PHOSPHATE DECARBOXYLASE"/>
    <property type="match status" value="1"/>
</dbReference>
<evidence type="ECO:0000313" key="8">
    <source>
        <dbReference type="Proteomes" id="UP001362999"/>
    </source>
</evidence>
<proteinExistence type="inferred from homology"/>
<comment type="similarity">
    <text evidence="2 6">Belongs to the group II decarboxylase family.</text>
</comment>
<dbReference type="InterPro" id="IPR010977">
    <property type="entry name" value="Aromatic_deC"/>
</dbReference>
<dbReference type="Pfam" id="PF00282">
    <property type="entry name" value="Pyridoxal_deC"/>
    <property type="match status" value="1"/>
</dbReference>
<dbReference type="InterPro" id="IPR015424">
    <property type="entry name" value="PyrdxlP-dep_Trfase"/>
</dbReference>
<dbReference type="Gene3D" id="3.40.640.10">
    <property type="entry name" value="Type I PLP-dependent aspartate aminotransferase-like (Major domain)"/>
    <property type="match status" value="1"/>
</dbReference>
<keyword evidence="3 5" id="KW-0663">Pyridoxal phosphate</keyword>
<dbReference type="GO" id="GO:0019752">
    <property type="term" value="P:carboxylic acid metabolic process"/>
    <property type="evidence" value="ECO:0007669"/>
    <property type="project" value="InterPro"/>
</dbReference>
<dbReference type="SUPFAM" id="SSF53383">
    <property type="entry name" value="PLP-dependent transferases"/>
    <property type="match status" value="1"/>
</dbReference>
<keyword evidence="4 6" id="KW-0456">Lyase</keyword>
<dbReference type="Gene3D" id="3.90.1150.10">
    <property type="entry name" value="Aspartate Aminotransferase, domain 1"/>
    <property type="match status" value="1"/>
</dbReference>
<gene>
    <name evidence="7" type="ORF">R3P38DRAFT_2864567</name>
</gene>
<dbReference type="EMBL" id="JAWWNJ010000008">
    <property type="protein sequence ID" value="KAK7050416.1"/>
    <property type="molecule type" value="Genomic_DNA"/>
</dbReference>
<comment type="caution">
    <text evidence="7">The sequence shown here is derived from an EMBL/GenBank/DDBJ whole genome shotgun (WGS) entry which is preliminary data.</text>
</comment>
<dbReference type="InterPro" id="IPR015422">
    <property type="entry name" value="PyrdxlP-dep_Trfase_small"/>
</dbReference>
<evidence type="ECO:0000256" key="1">
    <source>
        <dbReference type="ARBA" id="ARBA00001933"/>
    </source>
</evidence>
<evidence type="ECO:0000313" key="7">
    <source>
        <dbReference type="EMBL" id="KAK7050416.1"/>
    </source>
</evidence>
<accession>A0AAW0DGM1</accession>
<comment type="cofactor">
    <cofactor evidence="1 5 6">
        <name>pyridoxal 5'-phosphate</name>
        <dbReference type="ChEBI" id="CHEBI:597326"/>
    </cofactor>
</comment>
<evidence type="ECO:0000256" key="5">
    <source>
        <dbReference type="PIRSR" id="PIRSR602129-50"/>
    </source>
</evidence>
<feature type="modified residue" description="N6-(pyridoxal phosphate)lysine" evidence="5">
    <location>
        <position position="315"/>
    </location>
</feature>
<evidence type="ECO:0000256" key="3">
    <source>
        <dbReference type="ARBA" id="ARBA00022898"/>
    </source>
</evidence>
<dbReference type="GO" id="GO:0016831">
    <property type="term" value="F:carboxy-lyase activity"/>
    <property type="evidence" value="ECO:0007669"/>
    <property type="project" value="TreeGrafter"/>
</dbReference>
<keyword evidence="7" id="KW-0808">Transferase</keyword>
<evidence type="ECO:0000256" key="2">
    <source>
        <dbReference type="ARBA" id="ARBA00009533"/>
    </source>
</evidence>
<evidence type="ECO:0000256" key="4">
    <source>
        <dbReference type="ARBA" id="ARBA00023239"/>
    </source>
</evidence>
<dbReference type="GO" id="GO:0030170">
    <property type="term" value="F:pyridoxal phosphate binding"/>
    <property type="evidence" value="ECO:0007669"/>
    <property type="project" value="InterPro"/>
</dbReference>
<sequence length="489" mass="53002">MSFDTDSEAQHLKDFTNAAVSDSVPTKESLQHATDSLIVSLPEDGLGINRIKDHILNDLAPGFTGSSRCPTYYAFTTGAVTDAALFADWVVSTVDQNVHVHLPKDTVATAVEDSALRLLQQLLNLDESRHPSRLFTTGATASNVIGIALGREFVISEAGRRKSPAINTSVAELGVLEACFQAEVTGIQILATMPHSSIYKAASAAGIGRDSVVLLPLSEDEPWRFDLDALAERMSGKHTIVWISAGELCTGRFATTGLEMTCIRSLADQHGAWVHVDGAFGLQTLVLPQTEEYKALNDGVRSLELADSITGDAHKLLNVPYDCGFFFARNVALQQTVFGNPGAAYLSAAALSIPSPLNLGLENSRRFRALPVYASLLAYGRAWHSDLLQRQIALARRVASYIVDSTAYELLPNDDLSHIYMVVLFRARSVSLNERLVSLLNESREIHISALPWKGSTAARIAVGTWRVEVERDFGLIVKALDAAVDDTA</sequence>
<keyword evidence="8" id="KW-1185">Reference proteome</keyword>
<dbReference type="GO" id="GO:0005737">
    <property type="term" value="C:cytoplasm"/>
    <property type="evidence" value="ECO:0007669"/>
    <property type="project" value="TreeGrafter"/>
</dbReference>